<dbReference type="SUPFAM" id="SSF51695">
    <property type="entry name" value="PLC-like phosphodiesterases"/>
    <property type="match status" value="1"/>
</dbReference>
<feature type="domain" description="GP-PDE" evidence="1">
    <location>
        <begin position="3"/>
        <end position="239"/>
    </location>
</feature>
<dbReference type="InterPro" id="IPR030395">
    <property type="entry name" value="GP_PDE_dom"/>
</dbReference>
<dbReference type="PROSITE" id="PS51704">
    <property type="entry name" value="GP_PDE"/>
    <property type="match status" value="1"/>
</dbReference>
<organism evidence="2 3">
    <name type="scientific">Brevibacillus panacihumi</name>
    <dbReference type="NCBI Taxonomy" id="497735"/>
    <lineage>
        <taxon>Bacteria</taxon>
        <taxon>Bacillati</taxon>
        <taxon>Bacillota</taxon>
        <taxon>Bacilli</taxon>
        <taxon>Bacillales</taxon>
        <taxon>Paenibacillaceae</taxon>
        <taxon>Brevibacillus</taxon>
    </lineage>
</organism>
<accession>A0A3M8DEE9</accession>
<dbReference type="InterPro" id="IPR017946">
    <property type="entry name" value="PLC-like_Pdiesterase_TIM-brl"/>
</dbReference>
<evidence type="ECO:0000313" key="3">
    <source>
        <dbReference type="Proteomes" id="UP000281915"/>
    </source>
</evidence>
<dbReference type="GO" id="GO:0006629">
    <property type="term" value="P:lipid metabolic process"/>
    <property type="evidence" value="ECO:0007669"/>
    <property type="project" value="InterPro"/>
</dbReference>
<protein>
    <submittedName>
        <fullName evidence="2">Glycerophosphodiester phosphodiesterase</fullName>
    </submittedName>
</protein>
<reference evidence="2 3" key="1">
    <citation type="submission" date="2018-10" db="EMBL/GenBank/DDBJ databases">
        <title>Phylogenomics of Brevibacillus.</title>
        <authorList>
            <person name="Dunlap C."/>
        </authorList>
    </citation>
    <scope>NUCLEOTIDE SEQUENCE [LARGE SCALE GENOMIC DNA]</scope>
    <source>
        <strain evidence="2 3">JCM 15085</strain>
    </source>
</reference>
<dbReference type="Pfam" id="PF03009">
    <property type="entry name" value="GDPD"/>
    <property type="match status" value="1"/>
</dbReference>
<dbReference type="RefSeq" id="WP_122911865.1">
    <property type="nucleotide sequence ID" value="NZ_RHHT01000002.1"/>
</dbReference>
<gene>
    <name evidence="2" type="ORF">EDM58_02215</name>
</gene>
<dbReference type="GO" id="GO:0008081">
    <property type="term" value="F:phosphoric diester hydrolase activity"/>
    <property type="evidence" value="ECO:0007669"/>
    <property type="project" value="InterPro"/>
</dbReference>
<dbReference type="Gene3D" id="3.20.20.190">
    <property type="entry name" value="Phosphatidylinositol (PI) phosphodiesterase"/>
    <property type="match status" value="1"/>
</dbReference>
<dbReference type="Proteomes" id="UP000281915">
    <property type="component" value="Unassembled WGS sequence"/>
</dbReference>
<evidence type="ECO:0000313" key="2">
    <source>
        <dbReference type="EMBL" id="RNB86378.1"/>
    </source>
</evidence>
<dbReference type="PANTHER" id="PTHR46211">
    <property type="entry name" value="GLYCEROPHOSPHORYL DIESTER PHOSPHODIESTERASE"/>
    <property type="match status" value="1"/>
</dbReference>
<sequence length="247" mass="28423">MPPIIYAHRGASGQYPENTMEAFQAAVKKRAHGIELDVQLTKDDKLAVIHDHILDRTTSGSGFVRNHTMEELRKYRADKDSSLHLPRARIPALREVFQRFAQSPIRFSIEMKNLLFPQPQLEEKLIEMIRRFQLTERTVISSFNFDSLSRIKELDPFQSTALLYVGALKSPWEIATRYQADELHVPYDQLSPELVAQAHAHDYPVIVWTVNSEGEIRESLAMGVDGIITNYPGRARKVWKSLRLNEK</sequence>
<dbReference type="AlphaFoldDB" id="A0A3M8DEE9"/>
<proteinExistence type="predicted"/>
<evidence type="ECO:0000259" key="1">
    <source>
        <dbReference type="PROSITE" id="PS51704"/>
    </source>
</evidence>
<dbReference type="EMBL" id="RHHT01000002">
    <property type="protein sequence ID" value="RNB86378.1"/>
    <property type="molecule type" value="Genomic_DNA"/>
</dbReference>
<dbReference type="PANTHER" id="PTHR46211:SF1">
    <property type="entry name" value="GLYCEROPHOSPHODIESTER PHOSPHODIESTERASE, CYTOPLASMIC"/>
    <property type="match status" value="1"/>
</dbReference>
<dbReference type="CDD" id="cd08563">
    <property type="entry name" value="GDPD_TtGDE_like"/>
    <property type="match status" value="1"/>
</dbReference>
<comment type="caution">
    <text evidence="2">The sequence shown here is derived from an EMBL/GenBank/DDBJ whole genome shotgun (WGS) entry which is preliminary data.</text>
</comment>
<name>A0A3M8DEE9_9BACL</name>